<evidence type="ECO:0000313" key="3">
    <source>
        <dbReference type="Proteomes" id="UP001417504"/>
    </source>
</evidence>
<sequence>MGMPLQWMCNILRYIMEVEEMRRAMEPLELIKRSGIFRDRVGVFMSPLTKHRGEPVLPLVGVVEGSLSSPLFGPSAPGLRQLARGPPPPLSGRCRGGGRVANHPFPPFSMVHMGWGRRSLLVGLPPTPSAEDGAPLWGPTAHSSGGGGSETAALILMVSIESLYSATCQVLLSSHFLKVFLIIFTEVAIYAQVAQLAERSRVFTASTNFLLDNMIFTHGYFIEIVFDFGSPILVTHPSLSRGEPVLPLVGELTVDQTEVGARAPPCWGRGGELKVLFIGPLRPWPPAAGQRATASPVRLPSRRRKGGEPPLPPLSMVHMGWGRRSLLVGLPPTPPARMGLLKGPYRLARRAAAAR</sequence>
<organism evidence="2 3">
    <name type="scientific">Stephania japonica</name>
    <dbReference type="NCBI Taxonomy" id="461633"/>
    <lineage>
        <taxon>Eukaryota</taxon>
        <taxon>Viridiplantae</taxon>
        <taxon>Streptophyta</taxon>
        <taxon>Embryophyta</taxon>
        <taxon>Tracheophyta</taxon>
        <taxon>Spermatophyta</taxon>
        <taxon>Magnoliopsida</taxon>
        <taxon>Ranunculales</taxon>
        <taxon>Menispermaceae</taxon>
        <taxon>Menispermoideae</taxon>
        <taxon>Cissampelideae</taxon>
        <taxon>Stephania</taxon>
    </lineage>
</organism>
<dbReference type="Proteomes" id="UP001417504">
    <property type="component" value="Unassembled WGS sequence"/>
</dbReference>
<gene>
    <name evidence="2" type="ORF">Sjap_005108</name>
</gene>
<keyword evidence="3" id="KW-1185">Reference proteome</keyword>
<dbReference type="EMBL" id="JBBNAE010000002">
    <property type="protein sequence ID" value="KAK9145205.1"/>
    <property type="molecule type" value="Genomic_DNA"/>
</dbReference>
<proteinExistence type="predicted"/>
<name>A0AAP0K4G4_9MAGN</name>
<reference evidence="2 3" key="1">
    <citation type="submission" date="2024-01" db="EMBL/GenBank/DDBJ databases">
        <title>Genome assemblies of Stephania.</title>
        <authorList>
            <person name="Yang L."/>
        </authorList>
    </citation>
    <scope>NUCLEOTIDE SEQUENCE [LARGE SCALE GENOMIC DNA]</scope>
    <source>
        <strain evidence="2">QJT</strain>
        <tissue evidence="2">Leaf</tissue>
    </source>
</reference>
<evidence type="ECO:0000256" key="1">
    <source>
        <dbReference type="SAM" id="MobiDB-lite"/>
    </source>
</evidence>
<evidence type="ECO:0000313" key="2">
    <source>
        <dbReference type="EMBL" id="KAK9145205.1"/>
    </source>
</evidence>
<comment type="caution">
    <text evidence="2">The sequence shown here is derived from an EMBL/GenBank/DDBJ whole genome shotgun (WGS) entry which is preliminary data.</text>
</comment>
<protein>
    <submittedName>
        <fullName evidence="2">Uncharacterized protein</fullName>
    </submittedName>
</protein>
<dbReference type="AlphaFoldDB" id="A0AAP0K4G4"/>
<feature type="region of interest" description="Disordered" evidence="1">
    <location>
        <begin position="287"/>
        <end position="314"/>
    </location>
</feature>
<accession>A0AAP0K4G4</accession>